<dbReference type="Proteomes" id="UP001157502">
    <property type="component" value="Chromosome 11"/>
</dbReference>
<organism evidence="1 2">
    <name type="scientific">Dallia pectoralis</name>
    <name type="common">Alaska blackfish</name>
    <dbReference type="NCBI Taxonomy" id="75939"/>
    <lineage>
        <taxon>Eukaryota</taxon>
        <taxon>Metazoa</taxon>
        <taxon>Chordata</taxon>
        <taxon>Craniata</taxon>
        <taxon>Vertebrata</taxon>
        <taxon>Euteleostomi</taxon>
        <taxon>Actinopterygii</taxon>
        <taxon>Neopterygii</taxon>
        <taxon>Teleostei</taxon>
        <taxon>Protacanthopterygii</taxon>
        <taxon>Esociformes</taxon>
        <taxon>Umbridae</taxon>
        <taxon>Dallia</taxon>
    </lineage>
</organism>
<gene>
    <name evidence="1" type="ORF">DPEC_G00140200</name>
</gene>
<sequence length="99" mass="10925">MSNDAKECDGCMAEQKTTQSKSVQLEKHLQDTGEALPICLCVITEKEPRVTIKVTAEWSRSVLSRTTASLCSLPWGRLSRLGVTKVTQDMVRGLSNVSR</sequence>
<keyword evidence="2" id="KW-1185">Reference proteome</keyword>
<evidence type="ECO:0000313" key="2">
    <source>
        <dbReference type="Proteomes" id="UP001157502"/>
    </source>
</evidence>
<protein>
    <submittedName>
        <fullName evidence="1">Uncharacterized protein</fullName>
    </submittedName>
</protein>
<evidence type="ECO:0000313" key="1">
    <source>
        <dbReference type="EMBL" id="KAJ8004813.1"/>
    </source>
</evidence>
<proteinExistence type="predicted"/>
<comment type="caution">
    <text evidence="1">The sequence shown here is derived from an EMBL/GenBank/DDBJ whole genome shotgun (WGS) entry which is preliminary data.</text>
</comment>
<reference evidence="1" key="1">
    <citation type="submission" date="2021-05" db="EMBL/GenBank/DDBJ databases">
        <authorList>
            <person name="Pan Q."/>
            <person name="Jouanno E."/>
            <person name="Zahm M."/>
            <person name="Klopp C."/>
            <person name="Cabau C."/>
            <person name="Louis A."/>
            <person name="Berthelot C."/>
            <person name="Parey E."/>
            <person name="Roest Crollius H."/>
            <person name="Montfort J."/>
            <person name="Robinson-Rechavi M."/>
            <person name="Bouchez O."/>
            <person name="Lampietro C."/>
            <person name="Lopez Roques C."/>
            <person name="Donnadieu C."/>
            <person name="Postlethwait J."/>
            <person name="Bobe J."/>
            <person name="Dillon D."/>
            <person name="Chandos A."/>
            <person name="von Hippel F."/>
            <person name="Guiguen Y."/>
        </authorList>
    </citation>
    <scope>NUCLEOTIDE SEQUENCE</scope>
    <source>
        <strain evidence="1">YG-Jan2019</strain>
    </source>
</reference>
<name>A0ACC2GM40_DALPE</name>
<accession>A0ACC2GM40</accession>
<dbReference type="EMBL" id="CM055738">
    <property type="protein sequence ID" value="KAJ8004813.1"/>
    <property type="molecule type" value="Genomic_DNA"/>
</dbReference>